<proteinExistence type="predicted"/>
<gene>
    <name evidence="1" type="ORF">PDJAM_G00174920</name>
</gene>
<dbReference type="Proteomes" id="UP000830395">
    <property type="component" value="Chromosome 28"/>
</dbReference>
<accession>A0ACC5ZNB1</accession>
<reference evidence="1" key="1">
    <citation type="submission" date="2020-02" db="EMBL/GenBank/DDBJ databases">
        <title>Genome sequencing of the panga catfish, Pangasius djambal.</title>
        <authorList>
            <person name="Wen M."/>
            <person name="Zahm M."/>
            <person name="Roques C."/>
            <person name="Cabau C."/>
            <person name="Klopp C."/>
            <person name="Donnadieu C."/>
            <person name="Jouanno E."/>
            <person name="Avarre J.-C."/>
            <person name="Campet M."/>
            <person name="Ha T."/>
            <person name="Dugue R."/>
            <person name="Lampietro C."/>
            <person name="Louis A."/>
            <person name="Herpin A."/>
            <person name="Echchiki A."/>
            <person name="Berthelot C."/>
            <person name="Parey E."/>
            <person name="Roest-Crollius H."/>
            <person name="Braasch I."/>
            <person name="Postlethwait J.H."/>
            <person name="Bobe J."/>
            <person name="Montfort J."/>
            <person name="Bouchez O."/>
            <person name="Begum T."/>
            <person name="Schartl M."/>
            <person name="Gustiano R."/>
            <person name="Guiguen Y."/>
        </authorList>
    </citation>
    <scope>NUCLEOTIDE SEQUENCE</scope>
    <source>
        <strain evidence="1">Pdj_M5554</strain>
    </source>
</reference>
<sequence>MLLSLLVSVFIMLLLSFVERRKKIWDCERRFCCLSGRFGFVVPLDFTGKMQNRWSYGFAFGAVTPFMMSLMFRSIRIADVPSYLQVLATLFTALVLSITCMPLFACLSTPHRLLGGVLGLLYSLSWFVALMWKSIRYKEIVLNDNFVDYLMRLEWLFDVPQLLCLGFLLCRFGSIIVKGVQNRLRNHSNQEEVKKHEYKYVQRLLRWPAEASVQKSWFQRKVYEWDPYFKFPNRIIATVVMCFLGLYMMVTSEQIISWWLTLNMYDLWKTYVNDSLDQTSFFTHLNYATYTWYISAACATLTSVIHISQVLVYYRKHMQSLRVGEKKYLPKTYKLDPVYGVVGLLKYPGHQIAFSVWGYLIMHVAMFVVGLVFVYLVISPILQHGFLHWLKWVGVSLPNFFILLALMGLQRMLSHIFFLQDKISPTDEDKPLALNNRKAFHNFNYFFFFCNMILGVMNCCLRLIKSAAVGLMLLSRIERTIMPEGFEKQDTSYCMWVGMIMADHYHTNPVLVCFCHLLLKHTSESVQDGEYSRLNSDPITKDRVRTRWLLMYTLLRNPKLILLRKKRKQKNDKEGELAFAWAVSNIA</sequence>
<protein>
    <submittedName>
        <fullName evidence="1">Uncharacterized protein</fullName>
    </submittedName>
</protein>
<name>A0ACC5ZNB1_9TELE</name>
<organism evidence="1 2">
    <name type="scientific">Pangasius djambal</name>
    <dbReference type="NCBI Taxonomy" id="1691987"/>
    <lineage>
        <taxon>Eukaryota</taxon>
        <taxon>Metazoa</taxon>
        <taxon>Chordata</taxon>
        <taxon>Craniata</taxon>
        <taxon>Vertebrata</taxon>
        <taxon>Euteleostomi</taxon>
        <taxon>Actinopterygii</taxon>
        <taxon>Neopterygii</taxon>
        <taxon>Teleostei</taxon>
        <taxon>Ostariophysi</taxon>
        <taxon>Siluriformes</taxon>
        <taxon>Pangasiidae</taxon>
        <taxon>Pangasius</taxon>
    </lineage>
</organism>
<evidence type="ECO:0000313" key="2">
    <source>
        <dbReference type="Proteomes" id="UP000830395"/>
    </source>
</evidence>
<evidence type="ECO:0000313" key="1">
    <source>
        <dbReference type="EMBL" id="MCJ8749312.1"/>
    </source>
</evidence>
<comment type="caution">
    <text evidence="1">The sequence shown here is derived from an EMBL/GenBank/DDBJ whole genome shotgun (WGS) entry which is preliminary data.</text>
</comment>
<keyword evidence="2" id="KW-1185">Reference proteome</keyword>
<dbReference type="EMBL" id="CM041002">
    <property type="protein sequence ID" value="MCJ8749312.1"/>
    <property type="molecule type" value="Genomic_DNA"/>
</dbReference>